<sequence>MGTYKLKISWIGVVVEMFFELMEVPEVKMVKLIGFHPKGSAAVWWNQLQKTCQRQRKAHVLTFRWMKQLMMDRFLPTNFKQYLYHLYHNFIQGHRTAAKNTSEFLRLAEPNRATNPTIVSIASKLTWLKRMRMTMRIMVLMKSMKELISPIRKATKCAIDGRNYENLISKKVVGYLKLPIEKHLFLEMGEDRPFSSGDRSLQGYVVGEDVIHVDDEKVQAISDWPTLRIGKFQWDDEQVKSFALIKHKLCTAPDLALPNFEKIFEVECDTSEVGIGAVLSQDKKPVAFYEHEFYAMVCALKQWEHYLVQREFVLYTYHQALKFLNS</sequence>
<organism evidence="2 3">
    <name type="scientific">Prunus dulcis</name>
    <name type="common">Almond</name>
    <name type="synonym">Amygdalus dulcis</name>
    <dbReference type="NCBI Taxonomy" id="3755"/>
    <lineage>
        <taxon>Eukaryota</taxon>
        <taxon>Viridiplantae</taxon>
        <taxon>Streptophyta</taxon>
        <taxon>Embryophyta</taxon>
        <taxon>Tracheophyta</taxon>
        <taxon>Spermatophyta</taxon>
        <taxon>Magnoliopsida</taxon>
        <taxon>eudicotyledons</taxon>
        <taxon>Gunneridae</taxon>
        <taxon>Pentapetalae</taxon>
        <taxon>rosids</taxon>
        <taxon>fabids</taxon>
        <taxon>Rosales</taxon>
        <taxon>Rosaceae</taxon>
        <taxon>Amygdaloideae</taxon>
        <taxon>Amygdaleae</taxon>
        <taxon>Prunus</taxon>
    </lineage>
</organism>
<evidence type="ECO:0000313" key="2">
    <source>
        <dbReference type="EMBL" id="KAI5334242.1"/>
    </source>
</evidence>
<comment type="caution">
    <text evidence="2">The sequence shown here is derived from an EMBL/GenBank/DDBJ whole genome shotgun (WGS) entry which is preliminary data.</text>
</comment>
<evidence type="ECO:0000259" key="1">
    <source>
        <dbReference type="Pfam" id="PF17919"/>
    </source>
</evidence>
<gene>
    <name evidence="2" type="ORF">L3X38_024375</name>
</gene>
<protein>
    <recommendedName>
        <fullName evidence="1">Reverse transcriptase/retrotransposon-derived protein RNase H-like domain-containing protein</fullName>
    </recommendedName>
</protein>
<reference evidence="2 3" key="1">
    <citation type="journal article" date="2022" name="G3 (Bethesda)">
        <title>Whole-genome sequence and methylome profiling of the almond [Prunus dulcis (Mill.) D.A. Webb] cultivar 'Nonpareil'.</title>
        <authorList>
            <person name="D'Amico-Willman K.M."/>
            <person name="Ouma W.Z."/>
            <person name="Meulia T."/>
            <person name="Sideli G.M."/>
            <person name="Gradziel T.M."/>
            <person name="Fresnedo-Ramirez J."/>
        </authorList>
    </citation>
    <scope>NUCLEOTIDE SEQUENCE [LARGE SCALE GENOMIC DNA]</scope>
    <source>
        <strain evidence="2">Clone GOH B32 T37-40</strain>
    </source>
</reference>
<feature type="domain" description="Reverse transcriptase/retrotransposon-derived protein RNase H-like" evidence="1">
    <location>
        <begin position="234"/>
        <end position="289"/>
    </location>
</feature>
<dbReference type="Proteomes" id="UP001054821">
    <property type="component" value="Chromosome 4"/>
</dbReference>
<keyword evidence="3" id="KW-1185">Reference proteome</keyword>
<name>A0AAD4W1M8_PRUDU</name>
<evidence type="ECO:0000313" key="3">
    <source>
        <dbReference type="Proteomes" id="UP001054821"/>
    </source>
</evidence>
<dbReference type="SUPFAM" id="SSF56672">
    <property type="entry name" value="DNA/RNA polymerases"/>
    <property type="match status" value="1"/>
</dbReference>
<dbReference type="AlphaFoldDB" id="A0AAD4W1M8"/>
<accession>A0AAD4W1M8</accession>
<proteinExistence type="predicted"/>
<dbReference type="InterPro" id="IPR041577">
    <property type="entry name" value="RT_RNaseH_2"/>
</dbReference>
<dbReference type="PANTHER" id="PTHR35046">
    <property type="entry name" value="ZINC KNUCKLE (CCHC-TYPE) FAMILY PROTEIN"/>
    <property type="match status" value="1"/>
</dbReference>
<dbReference type="InterPro" id="IPR043502">
    <property type="entry name" value="DNA/RNA_pol_sf"/>
</dbReference>
<dbReference type="PANTHER" id="PTHR35046:SF18">
    <property type="entry name" value="RNA-DIRECTED DNA POLYMERASE"/>
    <property type="match status" value="1"/>
</dbReference>
<dbReference type="Pfam" id="PF17919">
    <property type="entry name" value="RT_RNaseH_2"/>
    <property type="match status" value="1"/>
</dbReference>
<dbReference type="EMBL" id="JAJFAZ020000004">
    <property type="protein sequence ID" value="KAI5334242.1"/>
    <property type="molecule type" value="Genomic_DNA"/>
</dbReference>